<dbReference type="SUPFAM" id="SSF82714">
    <property type="entry name" value="Multidrug efflux transporter AcrB TolC docking domain, DN and DC subdomains"/>
    <property type="match status" value="1"/>
</dbReference>
<dbReference type="InterPro" id="IPR001036">
    <property type="entry name" value="Acrflvin-R"/>
</dbReference>
<feature type="transmembrane region" description="Helical" evidence="2">
    <location>
        <begin position="363"/>
        <end position="382"/>
    </location>
</feature>
<keyword evidence="2" id="KW-0812">Transmembrane</keyword>
<sequence>MKTVEDYKVTDYAGVLAKGFLKNPLTAVLGAFLLIMGYLALEVMPREEDPQIAISGGSIMVVMPGASPREIENIVVNPLERKLREVKGIEHIYGMSMDNVGIVNVMYYIGENREDSNLKLYDKVMQNMDLMPKGVMQPLIKPFDIDIDIPIVTVAFYPKDGSKISDIELFKKVRHLQQKINGIENVAKTTLKGVHKQQYNVEVDMGKLSAYHLSMGQIMKAVQSVAVDVPDIKGKTKSNKLIIFGVKNAIESVDDVGNVIVAQYMGSPIYLKDVATVTDGIDIQNFKSVTIKQRDENNSTVMGPQKKQITLSVAKLAGTNAVFVAEDVIELLKEHEDEFNKEGIGYLITRNYGERANEAVNELMHHLVITIIIIAVMLIFALGWKESLIVTFTVPAILAITLFIAYMSGQTINRITLFAFLLSLGLLVDAAIIVIENIHRHLHSHEVDDRTMEELLVEATDEIGAPTNVATLAIILTMVPMAFVGGMMGSFMKPIPYNVPVALVASLFVAYIFTPYLSLKLLKKPEHHHHHRKRKHSSDTADKGAK</sequence>
<dbReference type="AlphaFoldDB" id="A0A1W1BP74"/>
<dbReference type="Gene3D" id="1.20.1640.10">
    <property type="entry name" value="Multidrug efflux transporter AcrB transmembrane domain"/>
    <property type="match status" value="1"/>
</dbReference>
<dbReference type="Gene3D" id="3.30.70.1430">
    <property type="entry name" value="Multidrug efflux transporter AcrB pore domain"/>
    <property type="match status" value="1"/>
</dbReference>
<dbReference type="GO" id="GO:0042910">
    <property type="term" value="F:xenobiotic transmembrane transporter activity"/>
    <property type="evidence" value="ECO:0007669"/>
    <property type="project" value="TreeGrafter"/>
</dbReference>
<evidence type="ECO:0000313" key="3">
    <source>
        <dbReference type="EMBL" id="SFV55281.1"/>
    </source>
</evidence>
<feature type="transmembrane region" description="Helical" evidence="2">
    <location>
        <begin position="20"/>
        <end position="41"/>
    </location>
</feature>
<organism evidence="3">
    <name type="scientific">hydrothermal vent metagenome</name>
    <dbReference type="NCBI Taxonomy" id="652676"/>
    <lineage>
        <taxon>unclassified sequences</taxon>
        <taxon>metagenomes</taxon>
        <taxon>ecological metagenomes</taxon>
    </lineage>
</organism>
<dbReference type="InterPro" id="IPR027463">
    <property type="entry name" value="AcrB_DN_DC_subdom"/>
</dbReference>
<evidence type="ECO:0000256" key="1">
    <source>
        <dbReference type="SAM" id="MobiDB-lite"/>
    </source>
</evidence>
<feature type="transmembrane region" description="Helical" evidence="2">
    <location>
        <begin position="415"/>
        <end position="435"/>
    </location>
</feature>
<dbReference type="EMBL" id="FPHC01000037">
    <property type="protein sequence ID" value="SFV55281.1"/>
    <property type="molecule type" value="Genomic_DNA"/>
</dbReference>
<dbReference type="SUPFAM" id="SSF82693">
    <property type="entry name" value="Multidrug efflux transporter AcrB pore domain, PN1, PN2, PC1 and PC2 subdomains"/>
    <property type="match status" value="1"/>
</dbReference>
<reference evidence="3" key="1">
    <citation type="submission" date="2016-10" db="EMBL/GenBank/DDBJ databases">
        <authorList>
            <person name="de Groot N.N."/>
        </authorList>
    </citation>
    <scope>NUCLEOTIDE SEQUENCE</scope>
</reference>
<keyword evidence="2" id="KW-1133">Transmembrane helix</keyword>
<protein>
    <submittedName>
        <fullName evidence="3">RND multidrug efflux transporter Acriflavin resistance protein</fullName>
    </submittedName>
</protein>
<dbReference type="Gene3D" id="3.30.70.1320">
    <property type="entry name" value="Multidrug efflux transporter AcrB pore domain like"/>
    <property type="match status" value="1"/>
</dbReference>
<evidence type="ECO:0000256" key="2">
    <source>
        <dbReference type="SAM" id="Phobius"/>
    </source>
</evidence>
<accession>A0A1W1BP74</accession>
<feature type="compositionally biased region" description="Basic and acidic residues" evidence="1">
    <location>
        <begin position="537"/>
        <end position="546"/>
    </location>
</feature>
<feature type="transmembrane region" description="Helical" evidence="2">
    <location>
        <begin position="388"/>
        <end position="408"/>
    </location>
</feature>
<keyword evidence="2" id="KW-0472">Membrane</keyword>
<feature type="compositionally biased region" description="Basic residues" evidence="1">
    <location>
        <begin position="527"/>
        <end position="536"/>
    </location>
</feature>
<proteinExistence type="predicted"/>
<name>A0A1W1BP74_9ZZZZ</name>
<dbReference type="Gene3D" id="3.30.2090.10">
    <property type="entry name" value="Multidrug efflux transporter AcrB TolC docking domain, DN and DC subdomains"/>
    <property type="match status" value="1"/>
</dbReference>
<dbReference type="SUPFAM" id="SSF82866">
    <property type="entry name" value="Multidrug efflux transporter AcrB transmembrane domain"/>
    <property type="match status" value="1"/>
</dbReference>
<gene>
    <name evidence="3" type="ORF">MNB_SV-6-1914</name>
</gene>
<feature type="transmembrane region" description="Helical" evidence="2">
    <location>
        <begin position="463"/>
        <end position="485"/>
    </location>
</feature>
<dbReference type="PANTHER" id="PTHR32063">
    <property type="match status" value="1"/>
</dbReference>
<dbReference type="PRINTS" id="PR00702">
    <property type="entry name" value="ACRIFLAVINRP"/>
</dbReference>
<dbReference type="Pfam" id="PF00873">
    <property type="entry name" value="ACR_tran"/>
    <property type="match status" value="1"/>
</dbReference>
<dbReference type="PANTHER" id="PTHR32063:SF16">
    <property type="entry name" value="CATION EFFLUX SYSTEM (ACRB_ACRD_ACRF FAMILY)"/>
    <property type="match status" value="1"/>
</dbReference>
<dbReference type="GO" id="GO:0005886">
    <property type="term" value="C:plasma membrane"/>
    <property type="evidence" value="ECO:0007669"/>
    <property type="project" value="TreeGrafter"/>
</dbReference>
<feature type="region of interest" description="Disordered" evidence="1">
    <location>
        <begin position="527"/>
        <end position="546"/>
    </location>
</feature>
<feature type="transmembrane region" description="Helical" evidence="2">
    <location>
        <begin position="497"/>
        <end position="517"/>
    </location>
</feature>